<evidence type="ECO:0000313" key="3">
    <source>
        <dbReference type="Proteomes" id="UP000288805"/>
    </source>
</evidence>
<proteinExistence type="predicted"/>
<feature type="region of interest" description="Disordered" evidence="1">
    <location>
        <begin position="155"/>
        <end position="176"/>
    </location>
</feature>
<name>A0A438DHH4_VITVI</name>
<feature type="region of interest" description="Disordered" evidence="1">
    <location>
        <begin position="333"/>
        <end position="392"/>
    </location>
</feature>
<evidence type="ECO:0000256" key="1">
    <source>
        <dbReference type="SAM" id="MobiDB-lite"/>
    </source>
</evidence>
<comment type="caution">
    <text evidence="2">The sequence shown here is derived from an EMBL/GenBank/DDBJ whole genome shotgun (WGS) entry which is preliminary data.</text>
</comment>
<dbReference type="Proteomes" id="UP000288805">
    <property type="component" value="Unassembled WGS sequence"/>
</dbReference>
<accession>A0A438DHH4</accession>
<dbReference type="PANTHER" id="PTHR31471">
    <property type="entry name" value="OS02G0116800 PROTEIN"/>
    <property type="match status" value="1"/>
</dbReference>
<dbReference type="EMBL" id="QGNW01001620">
    <property type="protein sequence ID" value="RVW34901.1"/>
    <property type="molecule type" value="Genomic_DNA"/>
</dbReference>
<evidence type="ECO:0000313" key="2">
    <source>
        <dbReference type="EMBL" id="RVW34901.1"/>
    </source>
</evidence>
<feature type="region of interest" description="Disordered" evidence="1">
    <location>
        <begin position="424"/>
        <end position="511"/>
    </location>
</feature>
<gene>
    <name evidence="2" type="ORF">CK203_111050</name>
</gene>
<organism evidence="2 3">
    <name type="scientific">Vitis vinifera</name>
    <name type="common">Grape</name>
    <dbReference type="NCBI Taxonomy" id="29760"/>
    <lineage>
        <taxon>Eukaryota</taxon>
        <taxon>Viridiplantae</taxon>
        <taxon>Streptophyta</taxon>
        <taxon>Embryophyta</taxon>
        <taxon>Tracheophyta</taxon>
        <taxon>Spermatophyta</taxon>
        <taxon>Magnoliopsida</taxon>
        <taxon>eudicotyledons</taxon>
        <taxon>Gunneridae</taxon>
        <taxon>Pentapetalae</taxon>
        <taxon>rosids</taxon>
        <taxon>Vitales</taxon>
        <taxon>Vitaceae</taxon>
        <taxon>Viteae</taxon>
        <taxon>Vitis</taxon>
    </lineage>
</organism>
<feature type="compositionally biased region" description="Basic and acidic residues" evidence="1">
    <location>
        <begin position="380"/>
        <end position="392"/>
    </location>
</feature>
<feature type="compositionally biased region" description="Basic and acidic residues" evidence="1">
    <location>
        <begin position="424"/>
        <end position="462"/>
    </location>
</feature>
<feature type="compositionally biased region" description="Low complexity" evidence="1">
    <location>
        <begin position="353"/>
        <end position="373"/>
    </location>
</feature>
<reference evidence="2 3" key="1">
    <citation type="journal article" date="2018" name="PLoS Genet.">
        <title>Population sequencing reveals clonal diversity and ancestral inbreeding in the grapevine cultivar Chardonnay.</title>
        <authorList>
            <person name="Roach M.J."/>
            <person name="Johnson D.L."/>
            <person name="Bohlmann J."/>
            <person name="van Vuuren H.J."/>
            <person name="Jones S.J."/>
            <person name="Pretorius I.S."/>
            <person name="Schmidt S.A."/>
            <person name="Borneman A.R."/>
        </authorList>
    </citation>
    <scope>NUCLEOTIDE SEQUENCE [LARGE SCALE GENOMIC DNA]</scope>
    <source>
        <strain evidence="3">cv. Chardonnay</strain>
        <tissue evidence="2">Leaf</tissue>
    </source>
</reference>
<feature type="compositionally biased region" description="Low complexity" evidence="1">
    <location>
        <begin position="101"/>
        <end position="111"/>
    </location>
</feature>
<feature type="region of interest" description="Disordered" evidence="1">
    <location>
        <begin position="79"/>
        <end position="115"/>
    </location>
</feature>
<evidence type="ECO:0008006" key="4">
    <source>
        <dbReference type="Google" id="ProtNLM"/>
    </source>
</evidence>
<protein>
    <recommendedName>
        <fullName evidence="4">Remorin C-terminal domain-containing protein</fullName>
    </recommendedName>
</protein>
<feature type="compositionally biased region" description="Polar residues" evidence="1">
    <location>
        <begin position="338"/>
        <end position="347"/>
    </location>
</feature>
<dbReference type="PANTHER" id="PTHR31471:SF49">
    <property type="entry name" value="REMORIN FAMILY PROTEIN"/>
    <property type="match status" value="1"/>
</dbReference>
<dbReference type="AlphaFoldDB" id="A0A438DHH4"/>
<sequence>MQGGDRFKIGNSSVGRDCRRDAAVLGVQGNTKCGSRSSLAPVGYKTHQPSLRFFHILQLLHSRERKRVSRERESTLMEYERIHKVQDEAYGTSPPEEKDGSNSNSSRTSPSKLEDSEFVKNSLLALEDEASSLEVSSVKLPGDVMPDLAQGDQISCQPKESLPRENGSVGRVKTQQYSKCDTGEIAHNSVSRSLSRPMPSKWNDAEKWIMNRQNAQANYTKKNVLQSQANRLAGANMVRVAPESASTDHKLSVKRVDFCQPAAQMGLEKFSFVPNGAHPISAQANGGNALSDLCQTKDLKEVDPRELSCLKGSPEDTTGFSAIRAVSMRDMGTEMTPIPSQDPSRTATPVGATTPLRSPTSSLPSTPRRAGAPAPTPAEHMTDDESRDYRNRELSEEELKLKTRKEIVALGVQLGKMNIAAWASKDEKEKSAQSGETHDLEDHERIEYERRAAAWEEAEKSKHAARPKLNNESSCSSKDGEEDCHGKAKVGRKRAAAEANRNREAEKTSAQAEYIRQTGRIPTSQFVCCGWL</sequence>